<dbReference type="SMR" id="A0A8R2M1T6"/>
<dbReference type="SUPFAM" id="SSF50494">
    <property type="entry name" value="Trypsin-like serine proteases"/>
    <property type="match status" value="1"/>
</dbReference>
<dbReference type="SMART" id="SM00020">
    <property type="entry name" value="Tryp_SPc"/>
    <property type="match status" value="1"/>
</dbReference>
<dbReference type="InterPro" id="IPR018114">
    <property type="entry name" value="TRYPSIN_HIS"/>
</dbReference>
<dbReference type="InterPro" id="IPR009003">
    <property type="entry name" value="Peptidase_S1_PA"/>
</dbReference>
<evidence type="ECO:0000256" key="3">
    <source>
        <dbReference type="ARBA" id="ARBA00022670"/>
    </source>
</evidence>
<evidence type="ECO:0000256" key="10">
    <source>
        <dbReference type="RuleBase" id="RU363034"/>
    </source>
</evidence>
<dbReference type="Pfam" id="PF00089">
    <property type="entry name" value="Trypsin"/>
    <property type="match status" value="1"/>
</dbReference>
<evidence type="ECO:0000256" key="1">
    <source>
        <dbReference type="ARBA" id="ARBA00004613"/>
    </source>
</evidence>
<evidence type="ECO:0000256" key="2">
    <source>
        <dbReference type="ARBA" id="ARBA00022525"/>
    </source>
</evidence>
<dbReference type="PANTHER" id="PTHR24252">
    <property type="entry name" value="ACROSIN-RELATED"/>
    <property type="match status" value="1"/>
</dbReference>
<reference evidence="13" key="1">
    <citation type="journal article" date="2008" name="Insect Biochem. Mol. Biol.">
        <title>The genome of a lepidopteran model insect, the silkworm Bombyx mori.</title>
        <authorList>
            <consortium name="International Silkworm Genome Consortium"/>
        </authorList>
    </citation>
    <scope>NUCLEOTIDE SEQUENCE [LARGE SCALE GENOMIC DNA]</scope>
    <source>
        <strain evidence="13">p50T</strain>
    </source>
</reference>
<dbReference type="FunFam" id="2.40.10.10:FF:000047">
    <property type="entry name" value="Trypsin eta"/>
    <property type="match status" value="1"/>
</dbReference>
<keyword evidence="13" id="KW-1185">Reference proteome</keyword>
<keyword evidence="5 10" id="KW-0378">Hydrolase</keyword>
<reference evidence="12" key="2">
    <citation type="submission" date="2022-06" db="UniProtKB">
        <authorList>
            <consortium name="EnsemblMetazoa"/>
        </authorList>
    </citation>
    <scope>IDENTIFICATION</scope>
    <source>
        <strain evidence="12">p50T (Dazao)</strain>
    </source>
</reference>
<dbReference type="GO" id="GO:0016485">
    <property type="term" value="P:protein processing"/>
    <property type="evidence" value="ECO:0007669"/>
    <property type="project" value="UniProtKB-ARBA"/>
</dbReference>
<dbReference type="EC" id="3.4.21.4" evidence="9"/>
<dbReference type="InterPro" id="IPR033116">
    <property type="entry name" value="TRYPSIN_SER"/>
</dbReference>
<dbReference type="PROSITE" id="PS50240">
    <property type="entry name" value="TRYPSIN_DOM"/>
    <property type="match status" value="1"/>
</dbReference>
<keyword evidence="6 10" id="KW-0720">Serine protease</keyword>
<dbReference type="AlphaFoldDB" id="A0A8R2M1T6"/>
<dbReference type="GeneID" id="101740646"/>
<keyword evidence="2" id="KW-0964">Secreted</keyword>
<evidence type="ECO:0000256" key="6">
    <source>
        <dbReference type="ARBA" id="ARBA00022825"/>
    </source>
</evidence>
<dbReference type="PANTHER" id="PTHR24252:SF7">
    <property type="entry name" value="HYALIN"/>
    <property type="match status" value="1"/>
</dbReference>
<dbReference type="PROSITE" id="PS00134">
    <property type="entry name" value="TRYPSIN_HIS"/>
    <property type="match status" value="1"/>
</dbReference>
<dbReference type="KEGG" id="bmor:101740646"/>
<sequence>MGLMTRLKVTQRAMKRAMLGVSLRDQIRNEEIRRKTMVANIAQTFVLRGFESPFLAPRVVGGVTVPDGRIPYQASLRTLFNSHFCGGSILNEKWVLTAAHCTVGQSHLTMQVVVGTNNLHIGGEHHSVESIIIHSDYNSMAISNDVSLVKVSNDIVFNDNVQSIQLPDDDTDVGADVMLSGWGRLSYPGVYPNHLQMLNLTSLSVELCQDIFVGINPVFSTQICAMTKVGEGACHGDSGGPLVEGNTVVGVVSWGMPCARGYPDVYSRVFAFKDWILEKMEQN</sequence>
<accession>A0A8R2M1T6</accession>
<dbReference type="Gene3D" id="2.40.10.10">
    <property type="entry name" value="Trypsin-like serine proteases"/>
    <property type="match status" value="2"/>
</dbReference>
<dbReference type="PRINTS" id="PR00722">
    <property type="entry name" value="CHYMOTRYPSIN"/>
</dbReference>
<evidence type="ECO:0000256" key="7">
    <source>
        <dbReference type="ARBA" id="ARBA00023157"/>
    </source>
</evidence>
<dbReference type="RefSeq" id="XP_037871589.1">
    <property type="nucleotide sequence ID" value="XM_038015661.2"/>
</dbReference>
<comment type="catalytic activity">
    <reaction evidence="8">
        <text>Preferential cleavage: Arg-|-Xaa, Lys-|-Xaa.</text>
        <dbReference type="EC" id="3.4.21.4"/>
    </reaction>
</comment>
<evidence type="ECO:0000259" key="11">
    <source>
        <dbReference type="PROSITE" id="PS50240"/>
    </source>
</evidence>
<proteinExistence type="predicted"/>
<dbReference type="EnsemblMetazoa" id="XM_038015661.1">
    <property type="protein sequence ID" value="XP_037871589.1"/>
    <property type="gene ID" value="LOC101740646"/>
</dbReference>
<protein>
    <recommendedName>
        <fullName evidence="9">trypsin</fullName>
        <ecNumber evidence="9">3.4.21.4</ecNumber>
    </recommendedName>
</protein>
<dbReference type="InterPro" id="IPR001254">
    <property type="entry name" value="Trypsin_dom"/>
</dbReference>
<evidence type="ECO:0000256" key="4">
    <source>
        <dbReference type="ARBA" id="ARBA00022729"/>
    </source>
</evidence>
<evidence type="ECO:0000313" key="12">
    <source>
        <dbReference type="EnsemblMetazoa" id="XP_037871589.1"/>
    </source>
</evidence>
<organism evidence="12 13">
    <name type="scientific">Bombyx mori</name>
    <name type="common">Silk moth</name>
    <dbReference type="NCBI Taxonomy" id="7091"/>
    <lineage>
        <taxon>Eukaryota</taxon>
        <taxon>Metazoa</taxon>
        <taxon>Ecdysozoa</taxon>
        <taxon>Arthropoda</taxon>
        <taxon>Hexapoda</taxon>
        <taxon>Insecta</taxon>
        <taxon>Pterygota</taxon>
        <taxon>Neoptera</taxon>
        <taxon>Endopterygota</taxon>
        <taxon>Lepidoptera</taxon>
        <taxon>Glossata</taxon>
        <taxon>Ditrysia</taxon>
        <taxon>Bombycoidea</taxon>
        <taxon>Bombycidae</taxon>
        <taxon>Bombycinae</taxon>
        <taxon>Bombyx</taxon>
    </lineage>
</organism>
<name>A0A8R2M1T6_BOMMO</name>
<dbReference type="Proteomes" id="UP000005204">
    <property type="component" value="Unassembled WGS sequence"/>
</dbReference>
<keyword evidence="3 10" id="KW-0645">Protease</keyword>
<dbReference type="GO" id="GO:0005576">
    <property type="term" value="C:extracellular region"/>
    <property type="evidence" value="ECO:0007669"/>
    <property type="project" value="UniProtKB-SubCell"/>
</dbReference>
<evidence type="ECO:0000256" key="5">
    <source>
        <dbReference type="ARBA" id="ARBA00022801"/>
    </source>
</evidence>
<evidence type="ECO:0000313" key="13">
    <source>
        <dbReference type="Proteomes" id="UP000005204"/>
    </source>
</evidence>
<keyword evidence="7" id="KW-1015">Disulfide bond</keyword>
<evidence type="ECO:0000256" key="8">
    <source>
        <dbReference type="ARBA" id="ARBA00036320"/>
    </source>
</evidence>
<dbReference type="CDD" id="cd00190">
    <property type="entry name" value="Tryp_SPc"/>
    <property type="match status" value="1"/>
</dbReference>
<evidence type="ECO:0000256" key="9">
    <source>
        <dbReference type="ARBA" id="ARBA00038868"/>
    </source>
</evidence>
<comment type="subcellular location">
    <subcellularLocation>
        <location evidence="1">Secreted</location>
    </subcellularLocation>
</comment>
<dbReference type="InterPro" id="IPR043504">
    <property type="entry name" value="Peptidase_S1_PA_chymotrypsin"/>
</dbReference>
<feature type="domain" description="Peptidase S1" evidence="11">
    <location>
        <begin position="59"/>
        <end position="281"/>
    </location>
</feature>
<dbReference type="InterPro" id="IPR001314">
    <property type="entry name" value="Peptidase_S1A"/>
</dbReference>
<dbReference type="PROSITE" id="PS00135">
    <property type="entry name" value="TRYPSIN_SER"/>
    <property type="match status" value="1"/>
</dbReference>
<keyword evidence="4" id="KW-0732">Signal</keyword>
<dbReference type="GO" id="GO:0004252">
    <property type="term" value="F:serine-type endopeptidase activity"/>
    <property type="evidence" value="ECO:0007669"/>
    <property type="project" value="UniProtKB-EC"/>
</dbReference>